<dbReference type="Proteomes" id="UP000189683">
    <property type="component" value="Plasmid pKNA06"/>
</dbReference>
<evidence type="ECO:0008006" key="4">
    <source>
        <dbReference type="Google" id="ProtNLM"/>
    </source>
</evidence>
<proteinExistence type="predicted"/>
<name>A0A9N7CKC2_9PROT</name>
<sequence length="64" mass="6988">MKSDLLYGLGSIGEFLGLTKKQVHHRAKNGQIPTFHMGRIICANANDLRAWLATAGHGGNYAEH</sequence>
<geneLocation type="plasmid" evidence="3">
    <name>pkna06</name>
</geneLocation>
<geneLocation type="plasmid" evidence="2">
    <name>pKNA06</name>
</geneLocation>
<evidence type="ECO:0000313" key="1">
    <source>
        <dbReference type="EMBL" id="AQU89390.1"/>
    </source>
</evidence>
<dbReference type="KEGG" id="kna:B0W47_17820"/>
<organism evidence="2 3">
    <name type="scientific">Komagataeibacter nataicola</name>
    <dbReference type="NCBI Taxonomy" id="265960"/>
    <lineage>
        <taxon>Bacteria</taxon>
        <taxon>Pseudomonadati</taxon>
        <taxon>Pseudomonadota</taxon>
        <taxon>Alphaproteobacteria</taxon>
        <taxon>Acetobacterales</taxon>
        <taxon>Acetobacteraceae</taxon>
        <taxon>Komagataeibacter</taxon>
    </lineage>
</organism>
<accession>A0A9N7CKC2</accession>
<evidence type="ECO:0000313" key="3">
    <source>
        <dbReference type="Proteomes" id="UP000189683"/>
    </source>
</evidence>
<dbReference type="EMBL" id="CP019881">
    <property type="protein sequence ID" value="AQU89405.1"/>
    <property type="molecule type" value="Genomic_DNA"/>
</dbReference>
<reference evidence="2 3" key="1">
    <citation type="submission" date="2017-02" db="EMBL/GenBank/DDBJ databases">
        <title>zhang.</title>
        <authorList>
            <person name="Zhang H."/>
        </authorList>
    </citation>
    <scope>NUCLEOTIDE SEQUENCE [LARGE SCALE GENOMIC DNA]</scope>
    <source>
        <strain evidence="2 3">RZS01</strain>
        <plasmid evidence="2">pKNA06</plasmid>
        <plasmid evidence="3">pkna06</plasmid>
    </source>
</reference>
<dbReference type="KEGG" id="kna:B0W47_17725"/>
<dbReference type="AlphaFoldDB" id="A0A9N7CKC2"/>
<gene>
    <name evidence="1" type="ORF">B0W47_17725</name>
    <name evidence="2" type="ORF">B0W47_17820</name>
</gene>
<evidence type="ECO:0000313" key="2">
    <source>
        <dbReference type="EMBL" id="AQU89405.1"/>
    </source>
</evidence>
<dbReference type="EMBL" id="CP019881">
    <property type="protein sequence ID" value="AQU89390.1"/>
    <property type="molecule type" value="Genomic_DNA"/>
</dbReference>
<keyword evidence="2" id="KW-0614">Plasmid</keyword>
<protein>
    <recommendedName>
        <fullName evidence="4">Helix-turn-helix domain-containing protein</fullName>
    </recommendedName>
</protein>